<dbReference type="Proteomes" id="UP001286456">
    <property type="component" value="Unassembled WGS sequence"/>
</dbReference>
<keyword evidence="2" id="KW-1185">Reference proteome</keyword>
<reference evidence="1" key="1">
    <citation type="journal article" date="2023" name="Mol. Phylogenet. Evol.">
        <title>Genome-scale phylogeny and comparative genomics of the fungal order Sordariales.</title>
        <authorList>
            <person name="Hensen N."/>
            <person name="Bonometti L."/>
            <person name="Westerberg I."/>
            <person name="Brannstrom I.O."/>
            <person name="Guillou S."/>
            <person name="Cros-Aarteil S."/>
            <person name="Calhoun S."/>
            <person name="Haridas S."/>
            <person name="Kuo A."/>
            <person name="Mondo S."/>
            <person name="Pangilinan J."/>
            <person name="Riley R."/>
            <person name="LaButti K."/>
            <person name="Andreopoulos B."/>
            <person name="Lipzen A."/>
            <person name="Chen C."/>
            <person name="Yan M."/>
            <person name="Daum C."/>
            <person name="Ng V."/>
            <person name="Clum A."/>
            <person name="Steindorff A."/>
            <person name="Ohm R.A."/>
            <person name="Martin F."/>
            <person name="Silar P."/>
            <person name="Natvig D.O."/>
            <person name="Lalanne C."/>
            <person name="Gautier V."/>
            <person name="Ament-Velasquez S.L."/>
            <person name="Kruys A."/>
            <person name="Hutchinson M.I."/>
            <person name="Powell A.J."/>
            <person name="Barry K."/>
            <person name="Miller A.N."/>
            <person name="Grigoriev I.V."/>
            <person name="Debuchy R."/>
            <person name="Gladieux P."/>
            <person name="Hiltunen Thoren M."/>
            <person name="Johannesson H."/>
        </authorList>
    </citation>
    <scope>NUCLEOTIDE SEQUENCE</scope>
    <source>
        <strain evidence="1">SMH4131-1</strain>
    </source>
</reference>
<dbReference type="AlphaFoldDB" id="A0AAE0MEM0"/>
<comment type="caution">
    <text evidence="1">The sequence shown here is derived from an EMBL/GenBank/DDBJ whole genome shotgun (WGS) entry which is preliminary data.</text>
</comment>
<protein>
    <submittedName>
        <fullName evidence="1">Uncharacterized protein</fullName>
    </submittedName>
</protein>
<reference evidence="1" key="2">
    <citation type="submission" date="2023-06" db="EMBL/GenBank/DDBJ databases">
        <authorList>
            <consortium name="Lawrence Berkeley National Laboratory"/>
            <person name="Haridas S."/>
            <person name="Hensen N."/>
            <person name="Bonometti L."/>
            <person name="Westerberg I."/>
            <person name="Brannstrom I.O."/>
            <person name="Guillou S."/>
            <person name="Cros-Aarteil S."/>
            <person name="Calhoun S."/>
            <person name="Kuo A."/>
            <person name="Mondo S."/>
            <person name="Pangilinan J."/>
            <person name="Riley R."/>
            <person name="Labutti K."/>
            <person name="Andreopoulos B."/>
            <person name="Lipzen A."/>
            <person name="Chen C."/>
            <person name="Yanf M."/>
            <person name="Daum C."/>
            <person name="Ng V."/>
            <person name="Clum A."/>
            <person name="Steindorff A."/>
            <person name="Ohm R."/>
            <person name="Martin F."/>
            <person name="Silar P."/>
            <person name="Natvig D."/>
            <person name="Lalanne C."/>
            <person name="Gautier V."/>
            <person name="Ament-Velasquez S.L."/>
            <person name="Kruys A."/>
            <person name="Hutchinson M.I."/>
            <person name="Powell A.J."/>
            <person name="Barry K."/>
            <person name="Miller A.N."/>
            <person name="Grigoriev I.V."/>
            <person name="Debuchy R."/>
            <person name="Gladieux P."/>
            <person name="Thoren M.H."/>
            <person name="Johannesson H."/>
        </authorList>
    </citation>
    <scope>NUCLEOTIDE SEQUENCE</scope>
    <source>
        <strain evidence="1">SMH4131-1</strain>
    </source>
</reference>
<dbReference type="EMBL" id="JAUEPO010000003">
    <property type="protein sequence ID" value="KAK3328249.1"/>
    <property type="molecule type" value="Genomic_DNA"/>
</dbReference>
<proteinExistence type="predicted"/>
<gene>
    <name evidence="1" type="ORF">B0T19DRAFT_442164</name>
</gene>
<accession>A0AAE0MEM0</accession>
<organism evidence="1 2">
    <name type="scientific">Cercophora scortea</name>
    <dbReference type="NCBI Taxonomy" id="314031"/>
    <lineage>
        <taxon>Eukaryota</taxon>
        <taxon>Fungi</taxon>
        <taxon>Dikarya</taxon>
        <taxon>Ascomycota</taxon>
        <taxon>Pezizomycotina</taxon>
        <taxon>Sordariomycetes</taxon>
        <taxon>Sordariomycetidae</taxon>
        <taxon>Sordariales</taxon>
        <taxon>Lasiosphaeriaceae</taxon>
        <taxon>Cercophora</taxon>
    </lineage>
</organism>
<evidence type="ECO:0000313" key="2">
    <source>
        <dbReference type="Proteomes" id="UP001286456"/>
    </source>
</evidence>
<name>A0AAE0MEM0_9PEZI</name>
<sequence>MVDTDVGRVQYAASNTRVLVFEDSIEARLLYHPDRSFAIEASIDLVKGAKYFDKKPPMHFHVQEEYIECIQGKLGLELDGVEYILTPTHGRVSIKPYTNHRSYPMPLSTQENGNTVVKFLLSGEKTDSVFELSPVFFENWYRYQDDVIVNGAKISSFQLFSTFDAGGSYVSVPPWVPFGQTISITLGVVVGRWLGGLLGYQPFYRKWTTDWDLACEKMEKSFFQRRFADRTKTQ</sequence>
<evidence type="ECO:0000313" key="1">
    <source>
        <dbReference type="EMBL" id="KAK3328249.1"/>
    </source>
</evidence>